<keyword evidence="2" id="KW-1185">Reference proteome</keyword>
<accession>U4L9F0</accession>
<proteinExistence type="predicted"/>
<evidence type="ECO:0000313" key="1">
    <source>
        <dbReference type="EMBL" id="CCX13706.1"/>
    </source>
</evidence>
<name>U4L9F0_PYROM</name>
<protein>
    <submittedName>
        <fullName evidence="1">Uncharacterized protein</fullName>
    </submittedName>
</protein>
<dbReference type="EMBL" id="HF935887">
    <property type="protein sequence ID" value="CCX13706.1"/>
    <property type="molecule type" value="Genomic_DNA"/>
</dbReference>
<dbReference type="AlphaFoldDB" id="U4L9F0"/>
<evidence type="ECO:0000313" key="2">
    <source>
        <dbReference type="Proteomes" id="UP000018144"/>
    </source>
</evidence>
<reference evidence="1 2" key="1">
    <citation type="journal article" date="2013" name="PLoS Genet.">
        <title>The genome and development-dependent transcriptomes of Pyronema confluens: a window into fungal evolution.</title>
        <authorList>
            <person name="Traeger S."/>
            <person name="Altegoer F."/>
            <person name="Freitag M."/>
            <person name="Gabaldon T."/>
            <person name="Kempken F."/>
            <person name="Kumar A."/>
            <person name="Marcet-Houben M."/>
            <person name="Poggeler S."/>
            <person name="Stajich J.E."/>
            <person name="Nowrousian M."/>
        </authorList>
    </citation>
    <scope>NUCLEOTIDE SEQUENCE [LARGE SCALE GENOMIC DNA]</scope>
    <source>
        <strain evidence="2">CBS 100304</strain>
        <tissue evidence="1">Vegetative mycelium</tissue>
    </source>
</reference>
<organism evidence="1 2">
    <name type="scientific">Pyronema omphalodes (strain CBS 100304)</name>
    <name type="common">Pyronema confluens</name>
    <dbReference type="NCBI Taxonomy" id="1076935"/>
    <lineage>
        <taxon>Eukaryota</taxon>
        <taxon>Fungi</taxon>
        <taxon>Dikarya</taxon>
        <taxon>Ascomycota</taxon>
        <taxon>Pezizomycotina</taxon>
        <taxon>Pezizomycetes</taxon>
        <taxon>Pezizales</taxon>
        <taxon>Pyronemataceae</taxon>
        <taxon>Pyronema</taxon>
    </lineage>
</organism>
<dbReference type="Proteomes" id="UP000018144">
    <property type="component" value="Unassembled WGS sequence"/>
</dbReference>
<gene>
    <name evidence="1" type="ORF">PCON_13299</name>
</gene>
<sequence length="74" mass="7990">MHVVGASAQAALPSFSVLSSFGSIKIRFTGSPWGKLPSFLHLFQCSFVGVLGKKGSIVFLGHLVSYLEDHNRIN</sequence>